<feature type="compositionally biased region" description="Polar residues" evidence="8">
    <location>
        <begin position="466"/>
        <end position="478"/>
    </location>
</feature>
<dbReference type="Pfam" id="PF00400">
    <property type="entry name" value="WD40"/>
    <property type="match status" value="6"/>
</dbReference>
<dbReference type="GO" id="GO:0005634">
    <property type="term" value="C:nucleus"/>
    <property type="evidence" value="ECO:0007669"/>
    <property type="project" value="UniProtKB-SubCell"/>
</dbReference>
<keyword evidence="6" id="KW-0539">Nucleus</keyword>
<comment type="caution">
    <text evidence="9">The sequence shown here is derived from an EMBL/GenBank/DDBJ whole genome shotgun (WGS) entry which is preliminary data.</text>
</comment>
<sequence>MSSGGGGGGSKRSHDGDSRPGSSSGENKPREDRDEDGVPSGKSNGTEKKKGRPKNGSSSSGDHDVETSATPASAMDSPPLSVTAEEINYLIYRYLQESGFVHSSFTFAHESLAGKLRPRNSASIPPGALVLFLQKGLQYVGMEEGLRRERMGHAVDDEGEVEDNGRPVKKAKAAEGDDHIASLGPDFSLLCPRALHTLKQKEPPIKLRVPPASAAAVIKAKMEMDEKIVRERALLYGSGKGKKGRRQQHHQQVFYEEEEGVEEVVDEEYPVQHKKKGKAKSKKAAAPLEDDDEEETLRQVSNNASSMTPKKRKKKKKVVDTEEEEVQSVQQQEEEETPKKSSGKEEKQKASADAGKSNIPMEVDEVDSKQQQQQRTKMTQQRQQQMSLQQQQQQMNLIKEKALQQSQQDVRQQQPQQQLQEQNHQQQQQEYQREMEKQRQFAQRIQEVQRMQEPHAQQQKQQQRQTSHSQIYNSNSRGNVAGALGPPPAAATAAEAAVHSNERSLPQSYLTMDAGVEAAALARQHAELQAALVQRQQAVLTGRGGVISGGSAQQQHQVLQGEDSARANAIAALMASAASSGNLPEGGLSGSGNVNALPNAISSNSVGHVINGKTTPSVSHGLGPPVAALPGDKRGGSEDQDMRRNNLPLTTVQSVTEIEAEDRMKSIHPIEVMELSEHTSEVFMCAWNPRFTNLIATGSGDASARIWVINPPNATGGCQQSILLPHGINSADKKNKDVTTLEWSPSGELLATGSYDGVARVWSRSGELRQTLKGHRGPIFSLKWNKRGNYLLSGSYDKTTIVWDVSVDKGFVKQQFSYHFAPALDVDWKDDLTFASCSTDKTVQICRVGSARALKTFSGHTDEVNAVKWDPSGTLLASCSDDCTAKVWDVNSSSTLPKWDFKSHQQEIYTVKWSPTGPGSKNPTKPLMLATASFDGSVRLWNIDDGTCARILSRHRESVYSVAFSPSGDYLASGSLAGQLYIWNVRDGVIIKSFKGRGDIFEVAWNIEESRVAACFSSNVVSVIDFKRP</sequence>
<evidence type="ECO:0000256" key="3">
    <source>
        <dbReference type="ARBA" id="ARBA00022737"/>
    </source>
</evidence>
<evidence type="ECO:0000256" key="1">
    <source>
        <dbReference type="ARBA" id="ARBA00004123"/>
    </source>
</evidence>
<comment type="subcellular location">
    <subcellularLocation>
        <location evidence="1">Nucleus</location>
    </subcellularLocation>
</comment>
<proteinExistence type="predicted"/>
<dbReference type="SUPFAM" id="SSF50978">
    <property type="entry name" value="WD40 repeat-like"/>
    <property type="match status" value="1"/>
</dbReference>
<dbReference type="Pfam" id="PF08513">
    <property type="entry name" value="LisH"/>
    <property type="match status" value="1"/>
</dbReference>
<dbReference type="InterPro" id="IPR036322">
    <property type="entry name" value="WD40_repeat_dom_sf"/>
</dbReference>
<dbReference type="PROSITE" id="PS50294">
    <property type="entry name" value="WD_REPEATS_REGION"/>
    <property type="match status" value="6"/>
</dbReference>
<keyword evidence="3" id="KW-0677">Repeat</keyword>
<evidence type="ECO:0000256" key="4">
    <source>
        <dbReference type="ARBA" id="ARBA00023015"/>
    </source>
</evidence>
<feature type="repeat" description="WD" evidence="7">
    <location>
        <begin position="857"/>
        <end position="898"/>
    </location>
</feature>
<feature type="compositionally biased region" description="Acidic residues" evidence="8">
    <location>
        <begin position="321"/>
        <end position="336"/>
    </location>
</feature>
<dbReference type="Gene3D" id="1.20.960.30">
    <property type="match status" value="1"/>
</dbReference>
<feature type="region of interest" description="Disordered" evidence="8">
    <location>
        <begin position="1"/>
        <end position="79"/>
    </location>
</feature>
<feature type="compositionally biased region" description="Low complexity" evidence="8">
    <location>
        <begin position="404"/>
        <end position="430"/>
    </location>
</feature>
<dbReference type="PROSITE" id="PS00678">
    <property type="entry name" value="WD_REPEATS_1"/>
    <property type="match status" value="3"/>
</dbReference>
<dbReference type="PANTHER" id="PTHR22846:SF2">
    <property type="entry name" value="F-BOX-LIKE_WD REPEAT-CONTAINING PROTEIN EBI"/>
    <property type="match status" value="1"/>
</dbReference>
<dbReference type="Gene3D" id="2.130.10.10">
    <property type="entry name" value="YVTN repeat-like/Quinoprotein amine dehydrogenase"/>
    <property type="match status" value="1"/>
</dbReference>
<dbReference type="InterPro" id="IPR006594">
    <property type="entry name" value="LisH"/>
</dbReference>
<keyword evidence="2 7" id="KW-0853">WD repeat</keyword>
<keyword evidence="5" id="KW-0804">Transcription</keyword>
<feature type="repeat" description="WD" evidence="7">
    <location>
        <begin position="675"/>
        <end position="707"/>
    </location>
</feature>
<feature type="compositionally biased region" description="Low complexity" evidence="8">
    <location>
        <begin position="369"/>
        <end position="394"/>
    </location>
</feature>
<dbReference type="InterPro" id="IPR015943">
    <property type="entry name" value="WD40/YVTN_repeat-like_dom_sf"/>
</dbReference>
<evidence type="ECO:0000256" key="2">
    <source>
        <dbReference type="ARBA" id="ARBA00022574"/>
    </source>
</evidence>
<dbReference type="Proteomes" id="UP001516023">
    <property type="component" value="Unassembled WGS sequence"/>
</dbReference>
<dbReference type="EMBL" id="JABMIG020000073">
    <property type="protein sequence ID" value="KAL3795244.1"/>
    <property type="molecule type" value="Genomic_DNA"/>
</dbReference>
<evidence type="ECO:0000313" key="9">
    <source>
        <dbReference type="EMBL" id="KAL3795244.1"/>
    </source>
</evidence>
<feature type="repeat" description="WD" evidence="7">
    <location>
        <begin position="952"/>
        <end position="993"/>
    </location>
</feature>
<evidence type="ECO:0000256" key="7">
    <source>
        <dbReference type="PROSITE-ProRule" id="PRU00221"/>
    </source>
</evidence>
<reference evidence="9 10" key="1">
    <citation type="journal article" date="2020" name="G3 (Bethesda)">
        <title>Improved Reference Genome for Cyclotella cryptica CCMP332, a Model for Cell Wall Morphogenesis, Salinity Adaptation, and Lipid Production in Diatoms (Bacillariophyta).</title>
        <authorList>
            <person name="Roberts W.R."/>
            <person name="Downey K.M."/>
            <person name="Ruck E.C."/>
            <person name="Traller J.C."/>
            <person name="Alverson A.J."/>
        </authorList>
    </citation>
    <scope>NUCLEOTIDE SEQUENCE [LARGE SCALE GENOMIC DNA]</scope>
    <source>
        <strain evidence="9 10">CCMP332</strain>
    </source>
</reference>
<dbReference type="InterPro" id="IPR020472">
    <property type="entry name" value="WD40_PAC1"/>
</dbReference>
<dbReference type="InterPro" id="IPR001680">
    <property type="entry name" value="WD40_rpt"/>
</dbReference>
<name>A0ABD3Q5L1_9STRA</name>
<evidence type="ECO:0000256" key="5">
    <source>
        <dbReference type="ARBA" id="ARBA00023163"/>
    </source>
</evidence>
<gene>
    <name evidence="9" type="ORF">HJC23_008329</name>
</gene>
<dbReference type="CDD" id="cd00200">
    <property type="entry name" value="WD40"/>
    <property type="match status" value="1"/>
</dbReference>
<dbReference type="InterPro" id="IPR045183">
    <property type="entry name" value="Ebi-like"/>
</dbReference>
<dbReference type="SMART" id="SM00667">
    <property type="entry name" value="LisH"/>
    <property type="match status" value="1"/>
</dbReference>
<feature type="compositionally biased region" description="Polar residues" evidence="8">
    <location>
        <begin position="298"/>
        <end position="308"/>
    </location>
</feature>
<feature type="compositionally biased region" description="Basic and acidic residues" evidence="8">
    <location>
        <begin position="337"/>
        <end position="350"/>
    </location>
</feature>
<feature type="repeat" description="WD" evidence="7">
    <location>
        <begin position="772"/>
        <end position="806"/>
    </location>
</feature>
<feature type="repeat" description="WD" evidence="7">
    <location>
        <begin position="731"/>
        <end position="763"/>
    </location>
</feature>
<evidence type="ECO:0000256" key="6">
    <source>
        <dbReference type="ARBA" id="ARBA00023242"/>
    </source>
</evidence>
<feature type="compositionally biased region" description="Basic residues" evidence="8">
    <location>
        <begin position="272"/>
        <end position="283"/>
    </location>
</feature>
<dbReference type="SMART" id="SM00320">
    <property type="entry name" value="WD40"/>
    <property type="match status" value="8"/>
</dbReference>
<feature type="compositionally biased region" description="Acidic residues" evidence="8">
    <location>
        <begin position="257"/>
        <end position="269"/>
    </location>
</feature>
<dbReference type="FunFam" id="2.130.10.10:FF:000218">
    <property type="entry name" value="WD40 repeat-containing protein HOS15"/>
    <property type="match status" value="1"/>
</dbReference>
<dbReference type="PROSITE" id="PS50082">
    <property type="entry name" value="WD_REPEATS_2"/>
    <property type="match status" value="6"/>
</dbReference>
<dbReference type="AlphaFoldDB" id="A0ABD3Q5L1"/>
<evidence type="ECO:0000256" key="8">
    <source>
        <dbReference type="SAM" id="MobiDB-lite"/>
    </source>
</evidence>
<accession>A0ABD3Q5L1</accession>
<dbReference type="PRINTS" id="PR00320">
    <property type="entry name" value="GPROTEINBRPT"/>
</dbReference>
<feature type="compositionally biased region" description="Gly residues" evidence="8">
    <location>
        <begin position="1"/>
        <end position="10"/>
    </location>
</feature>
<protein>
    <submittedName>
        <fullName evidence="9">Uncharacterized protein</fullName>
    </submittedName>
</protein>
<keyword evidence="4" id="KW-0805">Transcription regulation</keyword>
<dbReference type="PROSITE" id="PS50896">
    <property type="entry name" value="LISH"/>
    <property type="match status" value="1"/>
</dbReference>
<feature type="repeat" description="WD" evidence="7">
    <location>
        <begin position="901"/>
        <end position="951"/>
    </location>
</feature>
<organism evidence="9 10">
    <name type="scientific">Cyclotella cryptica</name>
    <dbReference type="NCBI Taxonomy" id="29204"/>
    <lineage>
        <taxon>Eukaryota</taxon>
        <taxon>Sar</taxon>
        <taxon>Stramenopiles</taxon>
        <taxon>Ochrophyta</taxon>
        <taxon>Bacillariophyta</taxon>
        <taxon>Coscinodiscophyceae</taxon>
        <taxon>Thalassiosirophycidae</taxon>
        <taxon>Stephanodiscales</taxon>
        <taxon>Stephanodiscaceae</taxon>
        <taxon>Cyclotella</taxon>
    </lineage>
</organism>
<dbReference type="PANTHER" id="PTHR22846">
    <property type="entry name" value="WD40 REPEAT PROTEIN"/>
    <property type="match status" value="1"/>
</dbReference>
<dbReference type="InterPro" id="IPR019775">
    <property type="entry name" value="WD40_repeat_CS"/>
</dbReference>
<feature type="region of interest" description="Disordered" evidence="8">
    <location>
        <begin position="257"/>
        <end position="499"/>
    </location>
</feature>
<evidence type="ECO:0000313" key="10">
    <source>
        <dbReference type="Proteomes" id="UP001516023"/>
    </source>
</evidence>
<keyword evidence="10" id="KW-1185">Reference proteome</keyword>